<evidence type="ECO:0000256" key="4">
    <source>
        <dbReference type="ARBA" id="ARBA00022679"/>
    </source>
</evidence>
<feature type="domain" description="Histidine kinase" evidence="8">
    <location>
        <begin position="192"/>
        <end position="463"/>
    </location>
</feature>
<dbReference type="InterPro" id="IPR029016">
    <property type="entry name" value="GAF-like_dom_sf"/>
</dbReference>
<accession>A0A7Z9BJI4</accession>
<dbReference type="InterPro" id="IPR003661">
    <property type="entry name" value="HisK_dim/P_dom"/>
</dbReference>
<dbReference type="SUPFAM" id="SSF55781">
    <property type="entry name" value="GAF domain-like"/>
    <property type="match status" value="1"/>
</dbReference>
<dbReference type="Pfam" id="PF00512">
    <property type="entry name" value="HisKA"/>
    <property type="match status" value="1"/>
</dbReference>
<evidence type="ECO:0000256" key="5">
    <source>
        <dbReference type="ARBA" id="ARBA00022777"/>
    </source>
</evidence>
<dbReference type="InterPro" id="IPR003594">
    <property type="entry name" value="HATPase_dom"/>
</dbReference>
<dbReference type="Pfam" id="PF02518">
    <property type="entry name" value="HATPase_c"/>
    <property type="match status" value="1"/>
</dbReference>
<protein>
    <recommendedName>
        <fullName evidence="2">histidine kinase</fullName>
        <ecNumber evidence="2">2.7.13.3</ecNumber>
    </recommendedName>
</protein>
<dbReference type="PROSITE" id="PS50109">
    <property type="entry name" value="HIS_KIN"/>
    <property type="match status" value="1"/>
</dbReference>
<dbReference type="InterPro" id="IPR036097">
    <property type="entry name" value="HisK_dim/P_sf"/>
</dbReference>
<evidence type="ECO:0000256" key="6">
    <source>
        <dbReference type="ARBA" id="ARBA00023012"/>
    </source>
</evidence>
<evidence type="ECO:0000313" key="10">
    <source>
        <dbReference type="Proteomes" id="UP000184550"/>
    </source>
</evidence>
<sequence>MMITASSEFVQLCRTQLSLTASLGASLSVVYLAEAWVDEEQKKLIPIATYPETSLEDLQLPGVMPLPETLMPTLPRLLTAELEAKTNILLPTEEINDFSQTETDADKPMEETASWQQRCQTVLPLIQEEVVLGFLVTGRHDRPWNPEEYRQLQAIAHTLAIACILDQRGQWWQQQLGQQQHLQAQQADALHNIFHQLKSPLTAVRTFGKLLLKRLLLEDKNYPIANSILRESDRIQELLQQADQTLERKDSPLSLPLTVDSVSISTPPSAENFSPSSALALISTCDQLEPLELSEVLSPLILSTQAIAEERQLQCQVDLPPKLPAIQGNRKALREVLSNLLDNALKYTPPGGKLWIRVQRNKPTQKRKPQPPQVGIGISDNGPGIPPADLEHLFERHYRGVQGNSEIPGTGLGLAIAKALVEQMHGEIQVFSPVHPAWVSEDNISSPNLPRGTTFIVWLKVVTPNRELNKI</sequence>
<reference evidence="9" key="1">
    <citation type="submission" date="2019-10" db="EMBL/GenBank/DDBJ databases">
        <authorList>
            <consortium name="Genoscope - CEA"/>
            <person name="William W."/>
        </authorList>
    </citation>
    <scope>NUCLEOTIDE SEQUENCE [LARGE SCALE GENOMIC DNA]</scope>
    <source>
        <strain evidence="9">BBR_PRJEB10992</strain>
    </source>
</reference>
<keyword evidence="6" id="KW-0902">Two-component regulatory system</keyword>
<evidence type="ECO:0000256" key="3">
    <source>
        <dbReference type="ARBA" id="ARBA00022553"/>
    </source>
</evidence>
<dbReference type="Gene3D" id="1.10.287.130">
    <property type="match status" value="1"/>
</dbReference>
<dbReference type="InterPro" id="IPR005467">
    <property type="entry name" value="His_kinase_dom"/>
</dbReference>
<name>A0A7Z9BJI4_9CYAN</name>
<dbReference type="EC" id="2.7.13.3" evidence="2"/>
<dbReference type="RefSeq" id="WP_083618330.1">
    <property type="nucleotide sequence ID" value="NZ_LR734844.1"/>
</dbReference>
<feature type="region of interest" description="Disordered" evidence="7">
    <location>
        <begin position="362"/>
        <end position="382"/>
    </location>
</feature>
<comment type="catalytic activity">
    <reaction evidence="1">
        <text>ATP + protein L-histidine = ADP + protein N-phospho-L-histidine.</text>
        <dbReference type="EC" id="2.7.13.3"/>
    </reaction>
</comment>
<dbReference type="SMART" id="SM00387">
    <property type="entry name" value="HATPase_c"/>
    <property type="match status" value="1"/>
</dbReference>
<dbReference type="GO" id="GO:0000155">
    <property type="term" value="F:phosphorelay sensor kinase activity"/>
    <property type="evidence" value="ECO:0007669"/>
    <property type="project" value="InterPro"/>
</dbReference>
<gene>
    <name evidence="9" type="ORF">PL8927_270035</name>
</gene>
<dbReference type="PANTHER" id="PTHR43711">
    <property type="entry name" value="TWO-COMPONENT HISTIDINE KINASE"/>
    <property type="match status" value="1"/>
</dbReference>
<dbReference type="EMBL" id="CZCU02000099">
    <property type="protein sequence ID" value="VXD13563.1"/>
    <property type="molecule type" value="Genomic_DNA"/>
</dbReference>
<evidence type="ECO:0000313" key="9">
    <source>
        <dbReference type="EMBL" id="VXD13563.1"/>
    </source>
</evidence>
<dbReference type="PRINTS" id="PR00344">
    <property type="entry name" value="BCTRLSENSOR"/>
</dbReference>
<keyword evidence="5 9" id="KW-0418">Kinase</keyword>
<keyword evidence="4" id="KW-0808">Transferase</keyword>
<organism evidence="9 10">
    <name type="scientific">Planktothrix serta PCC 8927</name>
    <dbReference type="NCBI Taxonomy" id="671068"/>
    <lineage>
        <taxon>Bacteria</taxon>
        <taxon>Bacillati</taxon>
        <taxon>Cyanobacteriota</taxon>
        <taxon>Cyanophyceae</taxon>
        <taxon>Oscillatoriophycideae</taxon>
        <taxon>Oscillatoriales</taxon>
        <taxon>Microcoleaceae</taxon>
        <taxon>Planktothrix</taxon>
    </lineage>
</organism>
<dbReference type="InterPro" id="IPR050736">
    <property type="entry name" value="Sensor_HK_Regulatory"/>
</dbReference>
<dbReference type="PANTHER" id="PTHR43711:SF26">
    <property type="entry name" value="SENSOR HISTIDINE KINASE RCSC"/>
    <property type="match status" value="1"/>
</dbReference>
<dbReference type="InterPro" id="IPR036890">
    <property type="entry name" value="HATPase_C_sf"/>
</dbReference>
<evidence type="ECO:0000259" key="8">
    <source>
        <dbReference type="PROSITE" id="PS50109"/>
    </source>
</evidence>
<keyword evidence="10" id="KW-1185">Reference proteome</keyword>
<dbReference type="Gene3D" id="3.30.565.10">
    <property type="entry name" value="Histidine kinase-like ATPase, C-terminal domain"/>
    <property type="match status" value="1"/>
</dbReference>
<comment type="caution">
    <text evidence="9">The sequence shown here is derived from an EMBL/GenBank/DDBJ whole genome shotgun (WGS) entry which is preliminary data.</text>
</comment>
<dbReference type="CDD" id="cd00075">
    <property type="entry name" value="HATPase"/>
    <property type="match status" value="1"/>
</dbReference>
<proteinExistence type="predicted"/>
<dbReference type="SUPFAM" id="SSF47384">
    <property type="entry name" value="Homodimeric domain of signal transducing histidine kinase"/>
    <property type="match status" value="1"/>
</dbReference>
<evidence type="ECO:0000256" key="1">
    <source>
        <dbReference type="ARBA" id="ARBA00000085"/>
    </source>
</evidence>
<dbReference type="SMART" id="SM00388">
    <property type="entry name" value="HisKA"/>
    <property type="match status" value="1"/>
</dbReference>
<dbReference type="Proteomes" id="UP000184550">
    <property type="component" value="Unassembled WGS sequence"/>
</dbReference>
<evidence type="ECO:0000256" key="7">
    <source>
        <dbReference type="SAM" id="MobiDB-lite"/>
    </source>
</evidence>
<keyword evidence="3" id="KW-0597">Phosphoprotein</keyword>
<dbReference type="OrthoDB" id="9773956at2"/>
<dbReference type="SUPFAM" id="SSF55874">
    <property type="entry name" value="ATPase domain of HSP90 chaperone/DNA topoisomerase II/histidine kinase"/>
    <property type="match status" value="1"/>
</dbReference>
<evidence type="ECO:0000256" key="2">
    <source>
        <dbReference type="ARBA" id="ARBA00012438"/>
    </source>
</evidence>
<dbReference type="InterPro" id="IPR004358">
    <property type="entry name" value="Sig_transdc_His_kin-like_C"/>
</dbReference>
<dbReference type="AlphaFoldDB" id="A0A7Z9BJI4"/>
<dbReference type="Gene3D" id="3.30.450.40">
    <property type="match status" value="1"/>
</dbReference>